<dbReference type="AlphaFoldDB" id="A0A6A4HBP4"/>
<name>A0A6A4HBP4_9AGAR</name>
<organism evidence="1 2">
    <name type="scientific">Gymnopus androsaceus JB14</name>
    <dbReference type="NCBI Taxonomy" id="1447944"/>
    <lineage>
        <taxon>Eukaryota</taxon>
        <taxon>Fungi</taxon>
        <taxon>Dikarya</taxon>
        <taxon>Basidiomycota</taxon>
        <taxon>Agaricomycotina</taxon>
        <taxon>Agaricomycetes</taxon>
        <taxon>Agaricomycetidae</taxon>
        <taxon>Agaricales</taxon>
        <taxon>Marasmiineae</taxon>
        <taxon>Omphalotaceae</taxon>
        <taxon>Gymnopus</taxon>
    </lineage>
</organism>
<proteinExistence type="predicted"/>
<sequence length="147" mass="16841">MCFRTHHKSMQVALYKKKTKVETVLCLFVEIWLQYLGDPKFKYTIHICLYLSCGIKFYQFAAAMDPVALCILTHTVAGLNEYDHSFPNLNGEPSASQQYIMEKMYRSVSTEKVDNGQAPKEKRGKNSGNCKLKLIQKYLVKDSCISV</sequence>
<dbReference type="EMBL" id="ML769536">
    <property type="protein sequence ID" value="KAE9395160.1"/>
    <property type="molecule type" value="Genomic_DNA"/>
</dbReference>
<accession>A0A6A4HBP4</accession>
<evidence type="ECO:0000313" key="1">
    <source>
        <dbReference type="EMBL" id="KAE9395160.1"/>
    </source>
</evidence>
<dbReference type="Proteomes" id="UP000799118">
    <property type="component" value="Unassembled WGS sequence"/>
</dbReference>
<protein>
    <submittedName>
        <fullName evidence="1">Uncharacterized protein</fullName>
    </submittedName>
</protein>
<reference evidence="1" key="1">
    <citation type="journal article" date="2019" name="Environ. Microbiol.">
        <title>Fungal ecological strategies reflected in gene transcription - a case study of two litter decomposers.</title>
        <authorList>
            <person name="Barbi F."/>
            <person name="Kohler A."/>
            <person name="Barry K."/>
            <person name="Baskaran P."/>
            <person name="Daum C."/>
            <person name="Fauchery L."/>
            <person name="Ihrmark K."/>
            <person name="Kuo A."/>
            <person name="LaButti K."/>
            <person name="Lipzen A."/>
            <person name="Morin E."/>
            <person name="Grigoriev I.V."/>
            <person name="Henrissat B."/>
            <person name="Lindahl B."/>
            <person name="Martin F."/>
        </authorList>
    </citation>
    <scope>NUCLEOTIDE SEQUENCE</scope>
    <source>
        <strain evidence="1">JB14</strain>
    </source>
</reference>
<evidence type="ECO:0000313" key="2">
    <source>
        <dbReference type="Proteomes" id="UP000799118"/>
    </source>
</evidence>
<keyword evidence="2" id="KW-1185">Reference proteome</keyword>
<gene>
    <name evidence="1" type="ORF">BT96DRAFT_158686</name>
</gene>